<dbReference type="PANTHER" id="PTHR10334">
    <property type="entry name" value="CYSTEINE-RICH SECRETORY PROTEIN-RELATED"/>
    <property type="match status" value="1"/>
</dbReference>
<evidence type="ECO:0000313" key="2">
    <source>
        <dbReference type="EMBL" id="RDL41499.1"/>
    </source>
</evidence>
<dbReference type="SMART" id="SM00198">
    <property type="entry name" value="SCP"/>
    <property type="match status" value="1"/>
</dbReference>
<sequence length="315" mass="32670">MRSSIPIASLFAALAIAKPLNHMHHKKAYVTEMDVVVETKYVTITEGAPLPTPLEANVAAVTTVLVQNTVYDAPVKASPAPVKVVPSAPAAVFVQKEQPAPTPSKAAAPVVVAAPAPVAPVVSAPAADTNGLTPFQLASINAHGVHRGNHSVGGLSWNATLATSAAANAAKCVFAHDDCGSGGCGFGQNLNIWGQAPFPSSIDINSVVANAITEGWYNGELPTFSKYGDSNPVTPTAPGAVHPADPWLHFTQVIWKDTVSVGCAVQRCDAGTANTYESVYTVCNYFPPGNYKGSFDKNVFVPKGEATVKASIIKS</sequence>
<dbReference type="Proteomes" id="UP000254866">
    <property type="component" value="Unassembled WGS sequence"/>
</dbReference>
<dbReference type="GeneID" id="43594327"/>
<comment type="caution">
    <text evidence="2">The sequence shown here is derived from an EMBL/GenBank/DDBJ whole genome shotgun (WGS) entry which is preliminary data.</text>
</comment>
<dbReference type="PRINTS" id="PR00837">
    <property type="entry name" value="V5TPXLIKE"/>
</dbReference>
<accession>A0A370U145</accession>
<dbReference type="InterPro" id="IPR001283">
    <property type="entry name" value="CRISP-related"/>
</dbReference>
<dbReference type="InterPro" id="IPR014044">
    <property type="entry name" value="CAP_dom"/>
</dbReference>
<evidence type="ECO:0000313" key="3">
    <source>
        <dbReference type="Proteomes" id="UP000254866"/>
    </source>
</evidence>
<dbReference type="SUPFAM" id="SSF55797">
    <property type="entry name" value="PR-1-like"/>
    <property type="match status" value="1"/>
</dbReference>
<name>A0A370U145_9HELO</name>
<dbReference type="CDD" id="cd05380">
    <property type="entry name" value="CAP_euk"/>
    <property type="match status" value="1"/>
</dbReference>
<dbReference type="Gene3D" id="3.40.33.10">
    <property type="entry name" value="CAP"/>
    <property type="match status" value="1"/>
</dbReference>
<keyword evidence="3" id="KW-1185">Reference proteome</keyword>
<dbReference type="RefSeq" id="XP_031874155.1">
    <property type="nucleotide sequence ID" value="XM_032010101.1"/>
</dbReference>
<reference evidence="2 3" key="1">
    <citation type="journal article" date="2018" name="IMA Fungus">
        <title>IMA Genome-F 9: Draft genome sequence of Annulohypoxylon stygium, Aspergillus mulundensis, Berkeleyomyces basicola (syn. Thielaviopsis basicola), Ceratocystis smalleyi, two Cercospora beticola strains, Coleophoma cylindrospora, Fusarium fracticaudum, Phialophora cf. hyalina, and Morchella septimelata.</title>
        <authorList>
            <person name="Wingfield B.D."/>
            <person name="Bills G.F."/>
            <person name="Dong Y."/>
            <person name="Huang W."/>
            <person name="Nel W.J."/>
            <person name="Swalarsk-Parry B.S."/>
            <person name="Vaghefi N."/>
            <person name="Wilken P.M."/>
            <person name="An Z."/>
            <person name="de Beer Z.W."/>
            <person name="De Vos L."/>
            <person name="Chen L."/>
            <person name="Duong T.A."/>
            <person name="Gao Y."/>
            <person name="Hammerbacher A."/>
            <person name="Kikkert J.R."/>
            <person name="Li Y."/>
            <person name="Li H."/>
            <person name="Li K."/>
            <person name="Li Q."/>
            <person name="Liu X."/>
            <person name="Ma X."/>
            <person name="Naidoo K."/>
            <person name="Pethybridge S.J."/>
            <person name="Sun J."/>
            <person name="Steenkamp E.T."/>
            <person name="van der Nest M.A."/>
            <person name="van Wyk S."/>
            <person name="Wingfield M.J."/>
            <person name="Xiong C."/>
            <person name="Yue Q."/>
            <person name="Zhang X."/>
        </authorList>
    </citation>
    <scope>NUCLEOTIDE SEQUENCE [LARGE SCALE GENOMIC DNA]</scope>
    <source>
        <strain evidence="2 3">BP 5553</strain>
    </source>
</reference>
<dbReference type="EMBL" id="NPIC01000001">
    <property type="protein sequence ID" value="RDL41499.1"/>
    <property type="molecule type" value="Genomic_DNA"/>
</dbReference>
<dbReference type="Pfam" id="PF00188">
    <property type="entry name" value="CAP"/>
    <property type="match status" value="1"/>
</dbReference>
<dbReference type="AlphaFoldDB" id="A0A370U145"/>
<dbReference type="OrthoDB" id="337038at2759"/>
<protein>
    <recommendedName>
        <fullName evidence="1">SCP domain-containing protein</fullName>
    </recommendedName>
</protein>
<gene>
    <name evidence="2" type="ORF">BP5553_01478</name>
</gene>
<feature type="domain" description="SCP" evidence="1">
    <location>
        <begin position="134"/>
        <end position="293"/>
    </location>
</feature>
<dbReference type="InterPro" id="IPR035940">
    <property type="entry name" value="CAP_sf"/>
</dbReference>
<evidence type="ECO:0000259" key="1">
    <source>
        <dbReference type="SMART" id="SM00198"/>
    </source>
</evidence>
<dbReference type="STRING" id="2656787.A0A370U145"/>
<proteinExistence type="predicted"/>
<organism evidence="2 3">
    <name type="scientific">Venustampulla echinocandica</name>
    <dbReference type="NCBI Taxonomy" id="2656787"/>
    <lineage>
        <taxon>Eukaryota</taxon>
        <taxon>Fungi</taxon>
        <taxon>Dikarya</taxon>
        <taxon>Ascomycota</taxon>
        <taxon>Pezizomycotina</taxon>
        <taxon>Leotiomycetes</taxon>
        <taxon>Helotiales</taxon>
        <taxon>Pleuroascaceae</taxon>
        <taxon>Venustampulla</taxon>
    </lineage>
</organism>